<sequence length="214" mass="24314">MNSLIFELATFFCLLGFLNSGNIVAQDLDTPDGGKNDSPEVLYNEINCPTDENGLVPIETIGVDKTYYVAPQQLTFNECHRLCRGITSERGKQMHLAEFKDLVEQQNFSFMLLLQNCTDILRAELWIGGIALDYILSNAPVNVPAAGWSWIHSGRELSHKLAWNPFEPSRHLQLNLQYEACVTFRPRYDLWPQRHCLNDAHCSTRLPCVCQALL</sequence>
<dbReference type="Proteomes" id="UP000198287">
    <property type="component" value="Unassembled WGS sequence"/>
</dbReference>
<evidence type="ECO:0000313" key="4">
    <source>
        <dbReference type="Proteomes" id="UP000198287"/>
    </source>
</evidence>
<keyword evidence="1" id="KW-0732">Signal</keyword>
<dbReference type="CDD" id="cd00037">
    <property type="entry name" value="CLECT"/>
    <property type="match status" value="1"/>
</dbReference>
<organism evidence="3 4">
    <name type="scientific">Folsomia candida</name>
    <name type="common">Springtail</name>
    <dbReference type="NCBI Taxonomy" id="158441"/>
    <lineage>
        <taxon>Eukaryota</taxon>
        <taxon>Metazoa</taxon>
        <taxon>Ecdysozoa</taxon>
        <taxon>Arthropoda</taxon>
        <taxon>Hexapoda</taxon>
        <taxon>Collembola</taxon>
        <taxon>Entomobryomorpha</taxon>
        <taxon>Isotomoidea</taxon>
        <taxon>Isotomidae</taxon>
        <taxon>Proisotominae</taxon>
        <taxon>Folsomia</taxon>
    </lineage>
</organism>
<dbReference type="Gene3D" id="3.10.100.10">
    <property type="entry name" value="Mannose-Binding Protein A, subunit A"/>
    <property type="match status" value="1"/>
</dbReference>
<dbReference type="InterPro" id="IPR016187">
    <property type="entry name" value="CTDL_fold"/>
</dbReference>
<name>A0A226DLT4_FOLCA</name>
<evidence type="ECO:0000259" key="2">
    <source>
        <dbReference type="PROSITE" id="PS50041"/>
    </source>
</evidence>
<reference evidence="3 4" key="1">
    <citation type="submission" date="2015-12" db="EMBL/GenBank/DDBJ databases">
        <title>The genome of Folsomia candida.</title>
        <authorList>
            <person name="Faddeeva A."/>
            <person name="Derks M.F."/>
            <person name="Anvar Y."/>
            <person name="Smit S."/>
            <person name="Van Straalen N."/>
            <person name="Roelofs D."/>
        </authorList>
    </citation>
    <scope>NUCLEOTIDE SEQUENCE [LARGE SCALE GENOMIC DNA]</scope>
    <source>
        <strain evidence="3 4">VU population</strain>
        <tissue evidence="3">Whole body</tissue>
    </source>
</reference>
<dbReference type="SUPFAM" id="SSF56436">
    <property type="entry name" value="C-type lectin-like"/>
    <property type="match status" value="1"/>
</dbReference>
<feature type="signal peptide" evidence="1">
    <location>
        <begin position="1"/>
        <end position="20"/>
    </location>
</feature>
<feature type="domain" description="C-type lectin" evidence="2">
    <location>
        <begin position="67"/>
        <end position="211"/>
    </location>
</feature>
<feature type="chain" id="PRO_5012081797" description="C-type lectin domain-containing protein" evidence="1">
    <location>
        <begin position="21"/>
        <end position="214"/>
    </location>
</feature>
<dbReference type="InterPro" id="IPR001304">
    <property type="entry name" value="C-type_lectin-like"/>
</dbReference>
<keyword evidence="4" id="KW-1185">Reference proteome</keyword>
<dbReference type="InterPro" id="IPR016186">
    <property type="entry name" value="C-type_lectin-like/link_sf"/>
</dbReference>
<evidence type="ECO:0000256" key="1">
    <source>
        <dbReference type="SAM" id="SignalP"/>
    </source>
</evidence>
<protein>
    <recommendedName>
        <fullName evidence="2">C-type lectin domain-containing protein</fullName>
    </recommendedName>
</protein>
<comment type="caution">
    <text evidence="3">The sequence shown here is derived from an EMBL/GenBank/DDBJ whole genome shotgun (WGS) entry which is preliminary data.</text>
</comment>
<proteinExistence type="predicted"/>
<gene>
    <name evidence="3" type="ORF">Fcan01_19176</name>
</gene>
<dbReference type="AlphaFoldDB" id="A0A226DLT4"/>
<evidence type="ECO:0000313" key="3">
    <source>
        <dbReference type="EMBL" id="OXA46183.1"/>
    </source>
</evidence>
<dbReference type="PROSITE" id="PS50041">
    <property type="entry name" value="C_TYPE_LECTIN_2"/>
    <property type="match status" value="1"/>
</dbReference>
<dbReference type="EMBL" id="LNIX01000016">
    <property type="protein sequence ID" value="OXA46183.1"/>
    <property type="molecule type" value="Genomic_DNA"/>
</dbReference>
<accession>A0A226DLT4</accession>